<sequence>MGGGVFRRIVGLWLSAAAMVSAPVASAVEQGAAPAAEAKAAQPPSASSAPAPGAVMPAAYYGMTEAPRGDDLLRQVMLDAHNGERAALGIAPLVWDPALAADAARHAAHMAVTGRFVHSVKASRDIPASGENMWMGPRRLYGYDVMVDSFIAEKAHFRVEARLPDFSDTGRWQDVGHYTQMVWRGTRRVGCALGDGENYEYLVCRYFPAGNNFGKNPLDADDAPPAMATSGVDAVAPQPVEGG</sequence>
<accession>A0A7W6DQZ7</accession>
<evidence type="ECO:0000259" key="3">
    <source>
        <dbReference type="SMART" id="SM00198"/>
    </source>
</evidence>
<evidence type="ECO:0000256" key="2">
    <source>
        <dbReference type="SAM" id="SignalP"/>
    </source>
</evidence>
<dbReference type="Pfam" id="PF00188">
    <property type="entry name" value="CAP"/>
    <property type="match status" value="1"/>
</dbReference>
<proteinExistence type="predicted"/>
<keyword evidence="2" id="KW-0732">Signal</keyword>
<evidence type="ECO:0000313" key="5">
    <source>
        <dbReference type="Proteomes" id="UP000552757"/>
    </source>
</evidence>
<dbReference type="SMART" id="SM00198">
    <property type="entry name" value="SCP"/>
    <property type="match status" value="1"/>
</dbReference>
<gene>
    <name evidence="4" type="ORF">GGR44_003255</name>
</gene>
<dbReference type="PANTHER" id="PTHR10334">
    <property type="entry name" value="CYSTEINE-RICH SECRETORY PROTEIN-RELATED"/>
    <property type="match status" value="1"/>
</dbReference>
<dbReference type="Proteomes" id="UP000552757">
    <property type="component" value="Unassembled WGS sequence"/>
</dbReference>
<evidence type="ECO:0000313" key="4">
    <source>
        <dbReference type="EMBL" id="MBB3983564.1"/>
    </source>
</evidence>
<dbReference type="InterPro" id="IPR001283">
    <property type="entry name" value="CRISP-related"/>
</dbReference>
<protein>
    <recommendedName>
        <fullName evidence="3">SCP domain-containing protein</fullName>
    </recommendedName>
</protein>
<dbReference type="InterPro" id="IPR018244">
    <property type="entry name" value="Allrgn_V5/Tpx1_CS"/>
</dbReference>
<dbReference type="InterPro" id="IPR035940">
    <property type="entry name" value="CAP_sf"/>
</dbReference>
<dbReference type="SUPFAM" id="SSF55797">
    <property type="entry name" value="PR-1-like"/>
    <property type="match status" value="1"/>
</dbReference>
<name>A0A7W6DQZ7_9SPHN</name>
<feature type="signal peptide" evidence="2">
    <location>
        <begin position="1"/>
        <end position="27"/>
    </location>
</feature>
<keyword evidence="5" id="KW-1185">Reference proteome</keyword>
<feature type="chain" id="PRO_5030642258" description="SCP domain-containing protein" evidence="2">
    <location>
        <begin position="28"/>
        <end position="243"/>
    </location>
</feature>
<reference evidence="4 5" key="1">
    <citation type="submission" date="2020-08" db="EMBL/GenBank/DDBJ databases">
        <title>Genomic Encyclopedia of Type Strains, Phase IV (KMG-IV): sequencing the most valuable type-strain genomes for metagenomic binning, comparative biology and taxonomic classification.</title>
        <authorList>
            <person name="Goeker M."/>
        </authorList>
    </citation>
    <scope>NUCLEOTIDE SEQUENCE [LARGE SCALE GENOMIC DNA]</scope>
    <source>
        <strain evidence="4 5">DSM 29348</strain>
    </source>
</reference>
<dbReference type="RefSeq" id="WP_183956493.1">
    <property type="nucleotide sequence ID" value="NZ_JACIEB010000009.1"/>
</dbReference>
<dbReference type="InterPro" id="IPR014044">
    <property type="entry name" value="CAP_dom"/>
</dbReference>
<dbReference type="AlphaFoldDB" id="A0A7W6DQZ7"/>
<dbReference type="EMBL" id="JACIEB010000009">
    <property type="protein sequence ID" value="MBB3983564.1"/>
    <property type="molecule type" value="Genomic_DNA"/>
</dbReference>
<dbReference type="GO" id="GO:0005576">
    <property type="term" value="C:extracellular region"/>
    <property type="evidence" value="ECO:0007669"/>
    <property type="project" value="InterPro"/>
</dbReference>
<dbReference type="Gene3D" id="3.40.33.10">
    <property type="entry name" value="CAP"/>
    <property type="match status" value="1"/>
</dbReference>
<dbReference type="PROSITE" id="PS01009">
    <property type="entry name" value="CRISP_1"/>
    <property type="match status" value="1"/>
</dbReference>
<evidence type="ECO:0000256" key="1">
    <source>
        <dbReference type="SAM" id="MobiDB-lite"/>
    </source>
</evidence>
<dbReference type="PRINTS" id="PR00837">
    <property type="entry name" value="V5TPXLIKE"/>
</dbReference>
<organism evidence="4 5">
    <name type="scientific">Sphingobium fontiphilum</name>
    <dbReference type="NCBI Taxonomy" id="944425"/>
    <lineage>
        <taxon>Bacteria</taxon>
        <taxon>Pseudomonadati</taxon>
        <taxon>Pseudomonadota</taxon>
        <taxon>Alphaproteobacteria</taxon>
        <taxon>Sphingomonadales</taxon>
        <taxon>Sphingomonadaceae</taxon>
        <taxon>Sphingobium</taxon>
    </lineage>
</organism>
<comment type="caution">
    <text evidence="4">The sequence shown here is derived from an EMBL/GenBank/DDBJ whole genome shotgun (WGS) entry which is preliminary data.</text>
</comment>
<feature type="domain" description="SCP" evidence="3">
    <location>
        <begin position="72"/>
        <end position="214"/>
    </location>
</feature>
<dbReference type="PROSITE" id="PS01010">
    <property type="entry name" value="CRISP_2"/>
    <property type="match status" value="1"/>
</dbReference>
<feature type="region of interest" description="Disordered" evidence="1">
    <location>
        <begin position="218"/>
        <end position="243"/>
    </location>
</feature>